<dbReference type="GO" id="GO:0020037">
    <property type="term" value="F:heme binding"/>
    <property type="evidence" value="ECO:0007669"/>
    <property type="project" value="InterPro"/>
</dbReference>
<evidence type="ECO:0000256" key="5">
    <source>
        <dbReference type="SAM" id="SignalP"/>
    </source>
</evidence>
<evidence type="ECO:0000256" key="4">
    <source>
        <dbReference type="PROSITE-ProRule" id="PRU00433"/>
    </source>
</evidence>
<dbReference type="Gene3D" id="1.10.760.10">
    <property type="entry name" value="Cytochrome c-like domain"/>
    <property type="match status" value="2"/>
</dbReference>
<evidence type="ECO:0000256" key="2">
    <source>
        <dbReference type="ARBA" id="ARBA00022723"/>
    </source>
</evidence>
<dbReference type="Proteomes" id="UP000586093">
    <property type="component" value="Unassembled WGS sequence"/>
</dbReference>
<accession>A0A839HTR0</accession>
<protein>
    <submittedName>
        <fullName evidence="7">C-type cytochrome</fullName>
    </submittedName>
</protein>
<dbReference type="InterPro" id="IPR050597">
    <property type="entry name" value="Cytochrome_c_Oxidase_Subunit"/>
</dbReference>
<evidence type="ECO:0000313" key="8">
    <source>
        <dbReference type="Proteomes" id="UP000586093"/>
    </source>
</evidence>
<dbReference type="SUPFAM" id="SSF46626">
    <property type="entry name" value="Cytochrome c"/>
    <property type="match status" value="2"/>
</dbReference>
<dbReference type="GO" id="GO:0046872">
    <property type="term" value="F:metal ion binding"/>
    <property type="evidence" value="ECO:0007669"/>
    <property type="project" value="UniProtKB-KW"/>
</dbReference>
<reference evidence="7 8" key="1">
    <citation type="submission" date="2020-08" db="EMBL/GenBank/DDBJ databases">
        <title>Aquariorum lacteus gen. nov., sp. nov., a new member of the family Comamonadaceae, isolated from freshwater aquarium.</title>
        <authorList>
            <person name="Chun S.-J."/>
        </authorList>
    </citation>
    <scope>NUCLEOTIDE SEQUENCE [LARGE SCALE GENOMIC DNA]</scope>
    <source>
        <strain evidence="7 8">SJAQ100</strain>
    </source>
</reference>
<comment type="caution">
    <text evidence="7">The sequence shown here is derived from an EMBL/GenBank/DDBJ whole genome shotgun (WGS) entry which is preliminary data.</text>
</comment>
<dbReference type="PROSITE" id="PS51007">
    <property type="entry name" value="CYTC"/>
    <property type="match status" value="1"/>
</dbReference>
<dbReference type="PANTHER" id="PTHR33751">
    <property type="entry name" value="CBB3-TYPE CYTOCHROME C OXIDASE SUBUNIT FIXP"/>
    <property type="match status" value="1"/>
</dbReference>
<keyword evidence="3 4" id="KW-0408">Iron</keyword>
<name>A0A839HTR0_9BURK</name>
<feature type="domain" description="Cytochrome c" evidence="6">
    <location>
        <begin position="132"/>
        <end position="222"/>
    </location>
</feature>
<evidence type="ECO:0000256" key="1">
    <source>
        <dbReference type="ARBA" id="ARBA00022617"/>
    </source>
</evidence>
<dbReference type="EMBL" id="JACIVI010000005">
    <property type="protein sequence ID" value="MBB1162879.1"/>
    <property type="molecule type" value="Genomic_DNA"/>
</dbReference>
<keyword evidence="5" id="KW-0732">Signal</keyword>
<dbReference type="AlphaFoldDB" id="A0A839HTR0"/>
<dbReference type="InterPro" id="IPR009056">
    <property type="entry name" value="Cyt_c-like_dom"/>
</dbReference>
<feature type="signal peptide" evidence="5">
    <location>
        <begin position="1"/>
        <end position="30"/>
    </location>
</feature>
<dbReference type="PANTHER" id="PTHR33751:SF11">
    <property type="entry name" value="BLL4483 PROTEIN"/>
    <property type="match status" value="1"/>
</dbReference>
<evidence type="ECO:0000256" key="3">
    <source>
        <dbReference type="ARBA" id="ARBA00023004"/>
    </source>
</evidence>
<evidence type="ECO:0000259" key="6">
    <source>
        <dbReference type="PROSITE" id="PS51007"/>
    </source>
</evidence>
<feature type="chain" id="PRO_5032996157" evidence="5">
    <location>
        <begin position="31"/>
        <end position="253"/>
    </location>
</feature>
<keyword evidence="1 4" id="KW-0349">Heme</keyword>
<dbReference type="GO" id="GO:0009055">
    <property type="term" value="F:electron transfer activity"/>
    <property type="evidence" value="ECO:0007669"/>
    <property type="project" value="InterPro"/>
</dbReference>
<gene>
    <name evidence="7" type="ORF">H4F90_12920</name>
</gene>
<dbReference type="Pfam" id="PF00034">
    <property type="entry name" value="Cytochrom_C"/>
    <property type="match status" value="1"/>
</dbReference>
<sequence length="253" mass="26187">MPLLPARPPGPSMLPALLFMLTLAAAPAAAVPPPAAPPTLPDTLAQRALACTACHGAAGRATPGGYFPRLAGKPAGYLLQQLLHFRDGRRPHAGMARLLAPLSDDYLATLAGHFAALDLPYPPPERPTASAAQRARGEALVRHGDPARRLPACVACHGEGLTGAQPAMPGLLGLSRDYLNAQLGAWRTGQRQARAPDCMAELARALAPDEVEAVAAWLAAQPLPADPKPAAQTLPQPLRECGTARVAASGGLR</sequence>
<evidence type="ECO:0000313" key="7">
    <source>
        <dbReference type="EMBL" id="MBB1162879.1"/>
    </source>
</evidence>
<keyword evidence="2 4" id="KW-0479">Metal-binding</keyword>
<dbReference type="InterPro" id="IPR036909">
    <property type="entry name" value="Cyt_c-like_dom_sf"/>
</dbReference>
<proteinExistence type="predicted"/>
<keyword evidence="8" id="KW-1185">Reference proteome</keyword>
<organism evidence="7 8">
    <name type="scientific">Aquariibacter albus</name>
    <dbReference type="NCBI Taxonomy" id="2759899"/>
    <lineage>
        <taxon>Bacteria</taxon>
        <taxon>Pseudomonadati</taxon>
        <taxon>Pseudomonadota</taxon>
        <taxon>Betaproteobacteria</taxon>
        <taxon>Burkholderiales</taxon>
        <taxon>Sphaerotilaceae</taxon>
        <taxon>Aquariibacter</taxon>
    </lineage>
</organism>